<comment type="caution">
    <text evidence="24">The sequence shown here is derived from an EMBL/GenBank/DDBJ whole genome shotgun (WGS) entry which is preliminary data.</text>
</comment>
<dbReference type="Pfam" id="PF00954">
    <property type="entry name" value="S_locus_glycop"/>
    <property type="match status" value="1"/>
</dbReference>
<dbReference type="Gene3D" id="2.90.10.10">
    <property type="entry name" value="Bulb-type lectin domain"/>
    <property type="match status" value="1"/>
</dbReference>
<dbReference type="SUPFAM" id="SSF56112">
    <property type="entry name" value="Protein kinase-like (PK-like)"/>
    <property type="match status" value="1"/>
</dbReference>
<keyword evidence="14" id="KW-0325">Glycoprotein</keyword>
<evidence type="ECO:0000256" key="13">
    <source>
        <dbReference type="ARBA" id="ARBA00023170"/>
    </source>
</evidence>
<dbReference type="Pfam" id="PF00069">
    <property type="entry name" value="Pkinase"/>
    <property type="match status" value="1"/>
</dbReference>
<reference evidence="25" key="1">
    <citation type="journal article" date="2016" name="Nat. Biotechnol.">
        <title>Sequencing wild and cultivated cassava and related species reveals extensive interspecific hybridization and genetic diversity.</title>
        <authorList>
            <person name="Bredeson J.V."/>
            <person name="Lyons J.B."/>
            <person name="Prochnik S.E."/>
            <person name="Wu G.A."/>
            <person name="Ha C.M."/>
            <person name="Edsinger-Gonzales E."/>
            <person name="Grimwood J."/>
            <person name="Schmutz J."/>
            <person name="Rabbi I.Y."/>
            <person name="Egesi C."/>
            <person name="Nauluvula P."/>
            <person name="Lebot V."/>
            <person name="Ndunguru J."/>
            <person name="Mkamilo G."/>
            <person name="Bart R.S."/>
            <person name="Setter T.L."/>
            <person name="Gleadow R.M."/>
            <person name="Kulakow P."/>
            <person name="Ferguson M.E."/>
            <person name="Rounsley S."/>
            <person name="Rokhsar D.S."/>
        </authorList>
    </citation>
    <scope>NUCLEOTIDE SEQUENCE [LARGE SCALE GENOMIC DNA]</scope>
    <source>
        <strain evidence="25">cv. AM560-2</strain>
    </source>
</reference>
<feature type="chain" id="PRO_5012022370" description="Receptor-like serine/threonine-protein kinase" evidence="20">
    <location>
        <begin position="27"/>
        <end position="804"/>
    </location>
</feature>
<dbReference type="GO" id="GO:0048544">
    <property type="term" value="P:recognition of pollen"/>
    <property type="evidence" value="ECO:0007669"/>
    <property type="project" value="InterPro"/>
</dbReference>
<dbReference type="EC" id="2.7.11.1" evidence="17"/>
<keyword evidence="11 19" id="KW-0472">Membrane</keyword>
<dbReference type="PROSITE" id="PS50011">
    <property type="entry name" value="PROTEIN_KINASE_DOM"/>
    <property type="match status" value="1"/>
</dbReference>
<keyword evidence="13" id="KW-0675">Receptor</keyword>
<dbReference type="InterPro" id="IPR024171">
    <property type="entry name" value="SRK-like_kinase"/>
</dbReference>
<feature type="domain" description="Protein kinase" evidence="21">
    <location>
        <begin position="520"/>
        <end position="803"/>
    </location>
</feature>
<evidence type="ECO:0000256" key="15">
    <source>
        <dbReference type="ARBA" id="ARBA00047899"/>
    </source>
</evidence>
<dbReference type="OrthoDB" id="619632at2759"/>
<gene>
    <name evidence="24" type="ORF">MANES_18G042300v8</name>
</gene>
<dbReference type="Gramene" id="Manes.18G042300.1.v8.1">
    <property type="protein sequence ID" value="Manes.18G042300.1.v8.1.CDS.1"/>
    <property type="gene ID" value="Manes.18G042300.v8.1"/>
</dbReference>
<dbReference type="FunFam" id="3.30.200.20:FF:000059">
    <property type="entry name" value="S-receptor-like serine/threonine-protein kinase"/>
    <property type="match status" value="1"/>
</dbReference>
<dbReference type="SMART" id="SM00220">
    <property type="entry name" value="S_TKc"/>
    <property type="match status" value="1"/>
</dbReference>
<dbReference type="CDD" id="cd00053">
    <property type="entry name" value="EGF"/>
    <property type="match status" value="1"/>
</dbReference>
<dbReference type="Pfam" id="PF01453">
    <property type="entry name" value="B_lectin"/>
    <property type="match status" value="1"/>
</dbReference>
<evidence type="ECO:0000256" key="16">
    <source>
        <dbReference type="ARBA" id="ARBA00048679"/>
    </source>
</evidence>
<keyword evidence="9 17" id="KW-0067">ATP-binding</keyword>
<keyword evidence="4 17" id="KW-0808">Transferase</keyword>
<dbReference type="AlphaFoldDB" id="A0A2C9U0H2"/>
<comment type="catalytic activity">
    <reaction evidence="16 17">
        <text>L-seryl-[protein] + ATP = O-phospho-L-seryl-[protein] + ADP + H(+)</text>
        <dbReference type="Rhea" id="RHEA:17989"/>
        <dbReference type="Rhea" id="RHEA-COMP:9863"/>
        <dbReference type="Rhea" id="RHEA-COMP:11604"/>
        <dbReference type="ChEBI" id="CHEBI:15378"/>
        <dbReference type="ChEBI" id="CHEBI:29999"/>
        <dbReference type="ChEBI" id="CHEBI:30616"/>
        <dbReference type="ChEBI" id="CHEBI:83421"/>
        <dbReference type="ChEBI" id="CHEBI:456216"/>
        <dbReference type="EC" id="2.7.11.1"/>
    </reaction>
</comment>
<feature type="binding site" evidence="18">
    <location>
        <position position="548"/>
    </location>
    <ligand>
        <name>ATP</name>
        <dbReference type="ChEBI" id="CHEBI:30616"/>
    </ligand>
</feature>
<evidence type="ECO:0000256" key="9">
    <source>
        <dbReference type="ARBA" id="ARBA00022840"/>
    </source>
</evidence>
<evidence type="ECO:0000313" key="24">
    <source>
        <dbReference type="EMBL" id="OAY22984.1"/>
    </source>
</evidence>
<evidence type="ECO:0000256" key="20">
    <source>
        <dbReference type="SAM" id="SignalP"/>
    </source>
</evidence>
<dbReference type="InterPro" id="IPR000719">
    <property type="entry name" value="Prot_kinase_dom"/>
</dbReference>
<feature type="domain" description="Bulb-type lectin" evidence="22">
    <location>
        <begin position="30"/>
        <end position="151"/>
    </location>
</feature>
<evidence type="ECO:0000256" key="3">
    <source>
        <dbReference type="ARBA" id="ARBA00022536"/>
    </source>
</evidence>
<evidence type="ECO:0000256" key="2">
    <source>
        <dbReference type="ARBA" id="ARBA00022527"/>
    </source>
</evidence>
<keyword evidence="8 17" id="KW-0418">Kinase</keyword>
<dbReference type="GO" id="GO:0106310">
    <property type="term" value="F:protein serine kinase activity"/>
    <property type="evidence" value="ECO:0007669"/>
    <property type="project" value="RHEA"/>
</dbReference>
<dbReference type="InterPro" id="IPR017441">
    <property type="entry name" value="Protein_kinase_ATP_BS"/>
</dbReference>
<evidence type="ECO:0000256" key="1">
    <source>
        <dbReference type="ARBA" id="ARBA00004479"/>
    </source>
</evidence>
<keyword evidence="25" id="KW-1185">Reference proteome</keyword>
<evidence type="ECO:0000256" key="4">
    <source>
        <dbReference type="ARBA" id="ARBA00022679"/>
    </source>
</evidence>
<dbReference type="InterPro" id="IPR003609">
    <property type="entry name" value="Pan_app"/>
</dbReference>
<dbReference type="InterPro" id="IPR011009">
    <property type="entry name" value="Kinase-like_dom_sf"/>
</dbReference>
<dbReference type="GO" id="GO:0004674">
    <property type="term" value="F:protein serine/threonine kinase activity"/>
    <property type="evidence" value="ECO:0007669"/>
    <property type="project" value="UniProtKB-KW"/>
</dbReference>
<dbReference type="InterPro" id="IPR000858">
    <property type="entry name" value="S_locus_glycoprot_dom"/>
</dbReference>
<evidence type="ECO:0000259" key="21">
    <source>
        <dbReference type="PROSITE" id="PS50011"/>
    </source>
</evidence>
<dbReference type="PROSITE" id="PS50948">
    <property type="entry name" value="PAN"/>
    <property type="match status" value="1"/>
</dbReference>
<sequence length="804" mass="89616">MNNSNMHTYFFFLVFALIISPLFSAAYSVLRGGSYLSVENQGDVLISPRGGFSAGFYPVGDNAYCFAIWFSIPSCSNNCTAVWMANRDFPVNGKRSELLLLKTGNLVLTDAGKTTVWSTDALPNPVELRLRDTGNLVLQNMEGDVLWQSFGSPTDTLLPLQPLTKHTQLVSSRSHTNFSSGFYRLIFDDKNLLRLLYEGPDEVSSVYWPYPWLKDWEGGRFPYNSSRIASLDSLGKFTSSDNFAFISSDYGVSLQRRLTLDFDGNARLYSREEGSATWVVTWQAKSQVCEIHGICGPNSTCSYNPLSGSKCSCLPGYKMKEIGDWSYGCEPEFDLSCSNHAEIDFIQLRHVEFYGNDGNFYPNVSLEMCKKLCLESCDCEGFQYRYIGDTIVPYCYPKMLLLNGQYTPSFGGDFYLKVPKTSLLSGNQVASGSGLNICSSEHSKTWALNRVYARSPENGTLKFMLLFTYGLGGVEIVAILLVWCFLNKSQKDSNEATQNYHPAATGFKRFTYSELKKAAQNFSLEIGRGAGGIVYKGTLSDNRIAAIKRLNVANQGEAEFLAEISTIGKLNHMNLIEIWGYCAEGKHRLLVYQYMEHGSLSKNLSADTLDWQKRFEIALGTARGLAYLHEECLEWVLHCDVKPQNILLDSNYQPKVSDFGLSKLLSRGDLNHSSFSKIRGTRGYMAPEWLFNMPITSKVDVYSYGVVVLEMVTGKSAAAAGSDGIETNGAIDEHKSLVKLARDEMIIANNGVTSWIKEIIDPKLKGNYDQAKMEALVSVALQCVEEDKDARPTMSTVVEKLLLV</sequence>
<dbReference type="InterPro" id="IPR008271">
    <property type="entry name" value="Ser/Thr_kinase_AS"/>
</dbReference>
<proteinExistence type="inferred from homology"/>
<dbReference type="SMART" id="SM00108">
    <property type="entry name" value="B_lectin"/>
    <property type="match status" value="1"/>
</dbReference>
<dbReference type="GO" id="GO:0005524">
    <property type="term" value="F:ATP binding"/>
    <property type="evidence" value="ECO:0007669"/>
    <property type="project" value="UniProtKB-UniRule"/>
</dbReference>
<evidence type="ECO:0000259" key="23">
    <source>
        <dbReference type="PROSITE" id="PS50948"/>
    </source>
</evidence>
<evidence type="ECO:0000256" key="7">
    <source>
        <dbReference type="ARBA" id="ARBA00022741"/>
    </source>
</evidence>
<dbReference type="CDD" id="cd14066">
    <property type="entry name" value="STKc_IRAK"/>
    <property type="match status" value="1"/>
</dbReference>
<dbReference type="EMBL" id="CM004404">
    <property type="protein sequence ID" value="OAY22984.1"/>
    <property type="molecule type" value="Genomic_DNA"/>
</dbReference>
<evidence type="ECO:0000256" key="19">
    <source>
        <dbReference type="SAM" id="Phobius"/>
    </source>
</evidence>
<keyword evidence="7 17" id="KW-0547">Nucleotide-binding</keyword>
<evidence type="ECO:0000256" key="17">
    <source>
        <dbReference type="PIRNR" id="PIRNR000641"/>
    </source>
</evidence>
<keyword evidence="5 19" id="KW-0812">Transmembrane</keyword>
<dbReference type="InterPro" id="IPR036426">
    <property type="entry name" value="Bulb-type_lectin_dom_sf"/>
</dbReference>
<dbReference type="GO" id="GO:0016020">
    <property type="term" value="C:membrane"/>
    <property type="evidence" value="ECO:0007669"/>
    <property type="project" value="UniProtKB-SubCell"/>
</dbReference>
<dbReference type="PIRSF" id="PIRSF000641">
    <property type="entry name" value="SRK"/>
    <property type="match status" value="1"/>
</dbReference>
<dbReference type="FunFam" id="1.10.510.10:FF:000537">
    <property type="entry name" value="Putative receptor-like protein kinase"/>
    <property type="match status" value="1"/>
</dbReference>
<dbReference type="PROSITE" id="PS00107">
    <property type="entry name" value="PROTEIN_KINASE_ATP"/>
    <property type="match status" value="1"/>
</dbReference>
<evidence type="ECO:0000256" key="8">
    <source>
        <dbReference type="ARBA" id="ARBA00022777"/>
    </source>
</evidence>
<dbReference type="CDD" id="cd01098">
    <property type="entry name" value="PAN_AP_plant"/>
    <property type="match status" value="1"/>
</dbReference>
<dbReference type="PROSITE" id="PS50927">
    <property type="entry name" value="BULB_LECTIN"/>
    <property type="match status" value="1"/>
</dbReference>
<evidence type="ECO:0000256" key="18">
    <source>
        <dbReference type="PROSITE-ProRule" id="PRU10141"/>
    </source>
</evidence>
<comment type="catalytic activity">
    <reaction evidence="15 17">
        <text>L-threonyl-[protein] + ATP = O-phospho-L-threonyl-[protein] + ADP + H(+)</text>
        <dbReference type="Rhea" id="RHEA:46608"/>
        <dbReference type="Rhea" id="RHEA-COMP:11060"/>
        <dbReference type="Rhea" id="RHEA-COMP:11605"/>
        <dbReference type="ChEBI" id="CHEBI:15378"/>
        <dbReference type="ChEBI" id="CHEBI:30013"/>
        <dbReference type="ChEBI" id="CHEBI:30616"/>
        <dbReference type="ChEBI" id="CHEBI:61977"/>
        <dbReference type="ChEBI" id="CHEBI:456216"/>
        <dbReference type="EC" id="2.7.11.1"/>
    </reaction>
</comment>
<keyword evidence="3" id="KW-0245">EGF-like domain</keyword>
<keyword evidence="12" id="KW-1015">Disulfide bond</keyword>
<dbReference type="Proteomes" id="UP000091857">
    <property type="component" value="Chromosome 18"/>
</dbReference>
<evidence type="ECO:0000256" key="11">
    <source>
        <dbReference type="ARBA" id="ARBA00023136"/>
    </source>
</evidence>
<organism evidence="24 25">
    <name type="scientific">Manihot esculenta</name>
    <name type="common">Cassava</name>
    <name type="synonym">Jatropha manihot</name>
    <dbReference type="NCBI Taxonomy" id="3983"/>
    <lineage>
        <taxon>Eukaryota</taxon>
        <taxon>Viridiplantae</taxon>
        <taxon>Streptophyta</taxon>
        <taxon>Embryophyta</taxon>
        <taxon>Tracheophyta</taxon>
        <taxon>Spermatophyta</taxon>
        <taxon>Magnoliopsida</taxon>
        <taxon>eudicotyledons</taxon>
        <taxon>Gunneridae</taxon>
        <taxon>Pentapetalae</taxon>
        <taxon>rosids</taxon>
        <taxon>fabids</taxon>
        <taxon>Malpighiales</taxon>
        <taxon>Euphorbiaceae</taxon>
        <taxon>Crotonoideae</taxon>
        <taxon>Manihoteae</taxon>
        <taxon>Manihot</taxon>
    </lineage>
</organism>
<keyword evidence="2 17" id="KW-0723">Serine/threonine-protein kinase</keyword>
<comment type="subcellular location">
    <subcellularLocation>
        <location evidence="1">Membrane</location>
        <topology evidence="1">Single-pass type I membrane protein</topology>
    </subcellularLocation>
</comment>
<comment type="similarity">
    <text evidence="17">Belongs to the protein kinase superfamily. Ser/Thr protein kinase family.</text>
</comment>
<dbReference type="Gene3D" id="3.30.200.20">
    <property type="entry name" value="Phosphorylase Kinase, domain 1"/>
    <property type="match status" value="1"/>
</dbReference>
<dbReference type="SUPFAM" id="SSF51110">
    <property type="entry name" value="alpha-D-mannose-specific plant lectins"/>
    <property type="match status" value="1"/>
</dbReference>
<dbReference type="PANTHER" id="PTHR47974:SF3">
    <property type="entry name" value="RECEPTOR-LIKE SERINE_THREONINE-PROTEIN KINASE"/>
    <property type="match status" value="1"/>
</dbReference>
<dbReference type="PROSITE" id="PS00108">
    <property type="entry name" value="PROTEIN_KINASE_ST"/>
    <property type="match status" value="1"/>
</dbReference>
<evidence type="ECO:0000256" key="12">
    <source>
        <dbReference type="ARBA" id="ARBA00023157"/>
    </source>
</evidence>
<evidence type="ECO:0000256" key="14">
    <source>
        <dbReference type="ARBA" id="ARBA00023180"/>
    </source>
</evidence>
<name>A0A2C9U0H2_MANES</name>
<evidence type="ECO:0000256" key="5">
    <source>
        <dbReference type="ARBA" id="ARBA00022692"/>
    </source>
</evidence>
<evidence type="ECO:0000256" key="10">
    <source>
        <dbReference type="ARBA" id="ARBA00022989"/>
    </source>
</evidence>
<dbReference type="CDD" id="cd00028">
    <property type="entry name" value="B_lectin"/>
    <property type="match status" value="1"/>
</dbReference>
<protein>
    <recommendedName>
        <fullName evidence="17">Receptor-like serine/threonine-protein kinase</fullName>
        <ecNumber evidence="17">2.7.11.1</ecNumber>
    </recommendedName>
</protein>
<feature type="signal peptide" evidence="20">
    <location>
        <begin position="1"/>
        <end position="26"/>
    </location>
</feature>
<evidence type="ECO:0000313" key="25">
    <source>
        <dbReference type="Proteomes" id="UP000091857"/>
    </source>
</evidence>
<keyword evidence="6 20" id="KW-0732">Signal</keyword>
<dbReference type="PANTHER" id="PTHR47974">
    <property type="entry name" value="OS07G0415500 PROTEIN"/>
    <property type="match status" value="1"/>
</dbReference>
<dbReference type="SMART" id="SM00473">
    <property type="entry name" value="PAN_AP"/>
    <property type="match status" value="1"/>
</dbReference>
<accession>A0A2C9U0H2</accession>
<dbReference type="Gene3D" id="1.10.510.10">
    <property type="entry name" value="Transferase(Phosphotransferase) domain 1"/>
    <property type="match status" value="1"/>
</dbReference>
<evidence type="ECO:0000256" key="6">
    <source>
        <dbReference type="ARBA" id="ARBA00022729"/>
    </source>
</evidence>
<feature type="domain" description="Apple" evidence="23">
    <location>
        <begin position="337"/>
        <end position="419"/>
    </location>
</feature>
<feature type="transmembrane region" description="Helical" evidence="19">
    <location>
        <begin position="463"/>
        <end position="486"/>
    </location>
</feature>
<dbReference type="OMA" id="MFIPRVE"/>
<evidence type="ECO:0000259" key="22">
    <source>
        <dbReference type="PROSITE" id="PS50927"/>
    </source>
</evidence>
<keyword evidence="10 19" id="KW-1133">Transmembrane helix</keyword>
<dbReference type="InterPro" id="IPR001480">
    <property type="entry name" value="Bulb-type_lectin_dom"/>
</dbReference>